<proteinExistence type="inferred from homology"/>
<evidence type="ECO:0000256" key="2">
    <source>
        <dbReference type="ARBA" id="ARBA00022729"/>
    </source>
</evidence>
<dbReference type="GO" id="GO:0030246">
    <property type="term" value="F:carbohydrate binding"/>
    <property type="evidence" value="ECO:0007669"/>
    <property type="project" value="InterPro"/>
</dbReference>
<dbReference type="Pfam" id="PF02884">
    <property type="entry name" value="Lyase_8_C"/>
    <property type="match status" value="1"/>
</dbReference>
<dbReference type="Gene3D" id="2.60.220.10">
    <property type="entry name" value="Polysaccharide lyase family 8-like, C-terminal"/>
    <property type="match status" value="1"/>
</dbReference>
<dbReference type="STRING" id="688.A6E04_08480"/>
<dbReference type="SUPFAM" id="SSF48230">
    <property type="entry name" value="Chondroitin AC/alginate lyase"/>
    <property type="match status" value="1"/>
</dbReference>
<dbReference type="GO" id="GO:0005576">
    <property type="term" value="C:extracellular region"/>
    <property type="evidence" value="ECO:0007669"/>
    <property type="project" value="InterPro"/>
</dbReference>
<keyword evidence="2" id="KW-0732">Signal</keyword>
<feature type="domain" description="Polysaccharide lyase family 8 central" evidence="5">
    <location>
        <begin position="412"/>
        <end position="666"/>
    </location>
</feature>
<dbReference type="AlphaFoldDB" id="A0A1B9P0J6"/>
<dbReference type="Pfam" id="PF02278">
    <property type="entry name" value="Lyase_8"/>
    <property type="match status" value="1"/>
</dbReference>
<dbReference type="RefSeq" id="WP_065610502.1">
    <property type="nucleotide sequence ID" value="NZ_CAWMPN010000008.1"/>
</dbReference>
<dbReference type="InterPro" id="IPR012970">
    <property type="entry name" value="Lyase_8_alpha_N"/>
</dbReference>
<organism evidence="8 9">
    <name type="scientific">Aliivibrio logei</name>
    <name type="common">Vibrio logei</name>
    <dbReference type="NCBI Taxonomy" id="688"/>
    <lineage>
        <taxon>Bacteria</taxon>
        <taxon>Pseudomonadati</taxon>
        <taxon>Pseudomonadota</taxon>
        <taxon>Gammaproteobacteria</taxon>
        <taxon>Vibrionales</taxon>
        <taxon>Vibrionaceae</taxon>
        <taxon>Aliivibrio</taxon>
    </lineage>
</organism>
<dbReference type="GO" id="GO:0016837">
    <property type="term" value="F:carbon-oxygen lyase activity, acting on polysaccharides"/>
    <property type="evidence" value="ECO:0007669"/>
    <property type="project" value="UniProtKB-ARBA"/>
</dbReference>
<evidence type="ECO:0000259" key="7">
    <source>
        <dbReference type="Pfam" id="PF08124"/>
    </source>
</evidence>
<feature type="domain" description="Polysaccharide lyase family 8 C-terminal" evidence="6">
    <location>
        <begin position="677"/>
        <end position="740"/>
    </location>
</feature>
<dbReference type="SUPFAM" id="SSF74650">
    <property type="entry name" value="Galactose mutarotase-like"/>
    <property type="match status" value="1"/>
</dbReference>
<dbReference type="Gene3D" id="1.50.10.100">
    <property type="entry name" value="Chondroitin AC/alginate lyase"/>
    <property type="match status" value="1"/>
</dbReference>
<feature type="domain" description="Polysaccharide lyase 8 N-terminal alpha-helical" evidence="7">
    <location>
        <begin position="42"/>
        <end position="371"/>
    </location>
</feature>
<evidence type="ECO:0000259" key="6">
    <source>
        <dbReference type="Pfam" id="PF02884"/>
    </source>
</evidence>
<dbReference type="InterPro" id="IPR038970">
    <property type="entry name" value="Lyase_8"/>
</dbReference>
<sequence>MKSFKYTTIALIVGVLTGCGGSDEKNEPLKSEIQFIDFRTQWNSYFIGDSSLPFDDDLHAVVNKLNSQTKVWLANHTLSRTGLWSDIRLDVPNNELGNQLHKTYQRLLSMARVYNLPGGEFKGNADLNRIIIESLELLNQQYYKTDVQEFGNWWHWQVGVPKNINDILLLMGSNVNSKLLKQYINATRYFVPNPTHFSEGLGAGSSSSPKPFETTGANRIDNARVVLIRSVLENNENEFKAAIDAIMPVINYVDNSDGFYIDNSFVQHKDIPYTGTYGNELIKGLGMILGSIRETDVSLTDEFSNIYPIIFNSFTPLMIDGRMMDFVNGRAISRVSGQNHKVGHSVIESMLLYVGSAKGDDKDKLKSLIKTQILNDTFLDYFSSVTSINTYQLAQNIVSDDSVLLLDQQKEHHQFPAMDRVVHHRDTWSFGIAMHSNRVGNYECVNGENLKGWYTSDGMNYLYNGQRDHYTGYFAIVDPYQLAGTTVLDEVRDNCSGQRSEQRDGRQDLIEWSGGTSLEGYGVAGFDFTNHNDLLRAKKSWFMFDNEIVALGSSIQNNSSSNARTIIENRKIECGSEIGINNINYTSNPNFVGELKELDIKIQNQINPISYIVFGSNNTTVEIKENKGNWSDIGTGYGTLSNCFVTASIKHEIMDDSYQYMIIPNSNNKEGSEVAIEIIRNDSVAHAVNHKRLNILTSNFWKPGSVGIVNALTPLSIMIKTTGDEMKISVSDPMHSQQPIKFALNASFVISDDVHDRVYIDDRNLTVDLNDLHGDTYTFSLKGKTNELE</sequence>
<evidence type="ECO:0000256" key="3">
    <source>
        <dbReference type="ARBA" id="ARBA00023239"/>
    </source>
</evidence>
<evidence type="ECO:0000259" key="5">
    <source>
        <dbReference type="Pfam" id="PF02278"/>
    </source>
</evidence>
<dbReference type="PROSITE" id="PS51257">
    <property type="entry name" value="PROKAR_LIPOPROTEIN"/>
    <property type="match status" value="1"/>
</dbReference>
<evidence type="ECO:0000256" key="1">
    <source>
        <dbReference type="ARBA" id="ARBA00006699"/>
    </source>
</evidence>
<dbReference type="Pfam" id="PF08124">
    <property type="entry name" value="Lyase_8_N"/>
    <property type="match status" value="1"/>
</dbReference>
<dbReference type="InterPro" id="IPR003159">
    <property type="entry name" value="Lyase_8_central_dom"/>
</dbReference>
<dbReference type="Gene3D" id="2.70.98.10">
    <property type="match status" value="1"/>
</dbReference>
<dbReference type="PANTHER" id="PTHR38481">
    <property type="entry name" value="HYALURONATE LYASE"/>
    <property type="match status" value="1"/>
</dbReference>
<comment type="similarity">
    <text evidence="1">Belongs to the polysaccharide lyase 8 family.</text>
</comment>
<dbReference type="CDD" id="cd01083">
    <property type="entry name" value="GAG_Lyase"/>
    <property type="match status" value="1"/>
</dbReference>
<evidence type="ECO:0000313" key="8">
    <source>
        <dbReference type="EMBL" id="OCH21886.1"/>
    </source>
</evidence>
<feature type="active site" evidence="4">
    <location>
        <position position="277"/>
    </location>
</feature>
<dbReference type="SUPFAM" id="SSF49863">
    <property type="entry name" value="Hyaluronate lyase-like, C-terminal domain"/>
    <property type="match status" value="1"/>
</dbReference>
<protein>
    <recommendedName>
        <fullName evidence="10">Hyaluronate lyase</fullName>
    </recommendedName>
</protein>
<name>A0A1B9P0J6_ALILO</name>
<evidence type="ECO:0000256" key="4">
    <source>
        <dbReference type="PIRSR" id="PIRSR638970-1"/>
    </source>
</evidence>
<evidence type="ECO:0000313" key="9">
    <source>
        <dbReference type="Proteomes" id="UP000093523"/>
    </source>
</evidence>
<dbReference type="EMBL" id="MAJU01000008">
    <property type="protein sequence ID" value="OCH21886.1"/>
    <property type="molecule type" value="Genomic_DNA"/>
</dbReference>
<dbReference type="Proteomes" id="UP000093523">
    <property type="component" value="Unassembled WGS sequence"/>
</dbReference>
<dbReference type="InterPro" id="IPR008929">
    <property type="entry name" value="Chondroitin_lyas"/>
</dbReference>
<dbReference type="PANTHER" id="PTHR38481:SF1">
    <property type="entry name" value="HYALURONATE LYASE"/>
    <property type="match status" value="1"/>
</dbReference>
<feature type="active site" evidence="4">
    <location>
        <position position="268"/>
    </location>
</feature>
<keyword evidence="3" id="KW-0456">Lyase</keyword>
<dbReference type="InterPro" id="IPR014718">
    <property type="entry name" value="GH-type_carb-bd"/>
</dbReference>
<dbReference type="InterPro" id="IPR011071">
    <property type="entry name" value="Lyase_8-like_C"/>
</dbReference>
<reference evidence="8 9" key="1">
    <citation type="submission" date="2016-06" db="EMBL/GenBank/DDBJ databases">
        <authorList>
            <person name="Kjaerup R.B."/>
            <person name="Dalgaard T.S."/>
            <person name="Juul-Madsen H.R."/>
        </authorList>
    </citation>
    <scope>NUCLEOTIDE SEQUENCE [LARGE SCALE GENOMIC DNA]</scope>
    <source>
        <strain evidence="8 9">1S159</strain>
    </source>
</reference>
<gene>
    <name evidence="8" type="ORF">A6E04_08480</name>
</gene>
<accession>A0A1B9P0J6</accession>
<dbReference type="InterPro" id="IPR011013">
    <property type="entry name" value="Gal_mutarotase_sf_dom"/>
</dbReference>
<comment type="caution">
    <text evidence="8">The sequence shown here is derived from an EMBL/GenBank/DDBJ whole genome shotgun (WGS) entry which is preliminary data.</text>
</comment>
<feature type="active site" evidence="4">
    <location>
        <position position="330"/>
    </location>
</feature>
<dbReference type="InterPro" id="IPR004103">
    <property type="entry name" value="Lyase_8_C"/>
</dbReference>
<dbReference type="GO" id="GO:0005975">
    <property type="term" value="P:carbohydrate metabolic process"/>
    <property type="evidence" value="ECO:0007669"/>
    <property type="project" value="InterPro"/>
</dbReference>
<evidence type="ECO:0008006" key="10">
    <source>
        <dbReference type="Google" id="ProtNLM"/>
    </source>
</evidence>
<dbReference type="OrthoDB" id="6636047at2"/>